<keyword evidence="2" id="KW-1185">Reference proteome</keyword>
<proteinExistence type="predicted"/>
<protein>
    <submittedName>
        <fullName evidence="1">Uncharacterized protein</fullName>
    </submittedName>
</protein>
<sequence length="67" mass="7037">MVDRSDHSSNNGVSLPSSRLAGSYATVNQYAPGFTTGLRPAKDSQRDLNGTAGYLLVIGTLCPLLPN</sequence>
<evidence type="ECO:0000313" key="2">
    <source>
        <dbReference type="Proteomes" id="UP000289886"/>
    </source>
</evidence>
<accession>A0A444TY92</accession>
<reference evidence="1 2" key="1">
    <citation type="submission" date="2019-01" db="EMBL/GenBank/DDBJ databases">
        <title>Draft Genome and Complete Hox-Cluster Characterization of the Sterlet Sturgeon (Acipenser ruthenus).</title>
        <authorList>
            <person name="Wei Q."/>
        </authorList>
    </citation>
    <scope>NUCLEOTIDE SEQUENCE [LARGE SCALE GENOMIC DNA]</scope>
    <source>
        <strain evidence="1">WHYD16114868_AA</strain>
        <tissue evidence="1">Blood</tissue>
    </source>
</reference>
<dbReference type="EMBL" id="SCEB01215746">
    <property type="protein sequence ID" value="RXM27913.1"/>
    <property type="molecule type" value="Genomic_DNA"/>
</dbReference>
<organism evidence="1 2">
    <name type="scientific">Acipenser ruthenus</name>
    <name type="common">Sterlet sturgeon</name>
    <dbReference type="NCBI Taxonomy" id="7906"/>
    <lineage>
        <taxon>Eukaryota</taxon>
        <taxon>Metazoa</taxon>
        <taxon>Chordata</taxon>
        <taxon>Craniata</taxon>
        <taxon>Vertebrata</taxon>
        <taxon>Euteleostomi</taxon>
        <taxon>Actinopterygii</taxon>
        <taxon>Chondrostei</taxon>
        <taxon>Acipenseriformes</taxon>
        <taxon>Acipenseridae</taxon>
        <taxon>Acipenser</taxon>
    </lineage>
</organism>
<dbReference type="AlphaFoldDB" id="A0A444TY92"/>
<evidence type="ECO:0000313" key="1">
    <source>
        <dbReference type="EMBL" id="RXM27913.1"/>
    </source>
</evidence>
<comment type="caution">
    <text evidence="1">The sequence shown here is derived from an EMBL/GenBank/DDBJ whole genome shotgun (WGS) entry which is preliminary data.</text>
</comment>
<name>A0A444TY92_ACIRT</name>
<dbReference type="Proteomes" id="UP000289886">
    <property type="component" value="Unassembled WGS sequence"/>
</dbReference>
<gene>
    <name evidence="1" type="ORF">EOD39_2811</name>
</gene>